<dbReference type="EC" id="2.1.1.113" evidence="2"/>
<dbReference type="GO" id="GO:0003677">
    <property type="term" value="F:DNA binding"/>
    <property type="evidence" value="ECO:0007669"/>
    <property type="project" value="InterPro"/>
</dbReference>
<evidence type="ECO:0000313" key="8">
    <source>
        <dbReference type="EMBL" id="VFK77953.1"/>
    </source>
</evidence>
<keyword evidence="4 8" id="KW-0808">Transferase</keyword>
<keyword evidence="3 8" id="KW-0489">Methyltransferase</keyword>
<reference evidence="8" key="1">
    <citation type="submission" date="2019-02" db="EMBL/GenBank/DDBJ databases">
        <authorList>
            <person name="Gruber-Vodicka R. H."/>
            <person name="Seah K. B. B."/>
        </authorList>
    </citation>
    <scope>NUCLEOTIDE SEQUENCE</scope>
    <source>
        <strain evidence="8">BECK_S127</strain>
    </source>
</reference>
<evidence type="ECO:0000256" key="7">
    <source>
        <dbReference type="ARBA" id="ARBA00049120"/>
    </source>
</evidence>
<organism evidence="8">
    <name type="scientific">Candidatus Kentrum sp. SD</name>
    <dbReference type="NCBI Taxonomy" id="2126332"/>
    <lineage>
        <taxon>Bacteria</taxon>
        <taxon>Pseudomonadati</taxon>
        <taxon>Pseudomonadota</taxon>
        <taxon>Gammaproteobacteria</taxon>
        <taxon>Candidatus Kentrum</taxon>
    </lineage>
</organism>
<accession>A0A451BI38</accession>
<dbReference type="GO" id="GO:0032259">
    <property type="term" value="P:methylation"/>
    <property type="evidence" value="ECO:0007669"/>
    <property type="project" value="UniProtKB-KW"/>
</dbReference>
<dbReference type="InterPro" id="IPR029063">
    <property type="entry name" value="SAM-dependent_MTases_sf"/>
</dbReference>
<dbReference type="PROSITE" id="PS00093">
    <property type="entry name" value="N4_MTASE"/>
    <property type="match status" value="1"/>
</dbReference>
<dbReference type="AlphaFoldDB" id="A0A451BI38"/>
<dbReference type="GO" id="GO:0015667">
    <property type="term" value="F:site-specific DNA-methyltransferase (cytosine-N4-specific) activity"/>
    <property type="evidence" value="ECO:0007669"/>
    <property type="project" value="UniProtKB-EC"/>
</dbReference>
<dbReference type="InterPro" id="IPR017985">
    <property type="entry name" value="MeTrfase_CN4_CS"/>
</dbReference>
<evidence type="ECO:0000256" key="6">
    <source>
        <dbReference type="ARBA" id="ARBA00022747"/>
    </source>
</evidence>
<sequence length="419" mass="46658">MLSVNSPKRKNKTGGRTGAYWDDYYPGYSEHFTREIIRSSGLDKSSLILDPWNGSGTSTWAASRSGFRSIGIDLNPVMKIIALARQATIHDAKVMKKCLGALKFIERENGGIDDPLGVWFDKTGVMILREVENGILGNQNYPSTREKIDSLAIVQCLMYVALFNVVRDHLRPFTCSNPTWIKKPGTDTGKISLDWVSFETEYRSALERIMEKASLIDQANLSGPSKLYIESSSKMSLRDEYVDLILTSPPYCTRIDYGIATLPELSMVAVGGIREIDAIRRDLMGATTVPKETGVVPEGCGRTCIEFLERVKTHPSKASRSYYHKNLARYFSTLRESVSEIARVLKRGCRAVCVVQDSFYKDIHCDLSGIVTDMAELSGLRLVGTKHFKAGSNMANVNTSGRNYRAANTAFETVLTLEK</sequence>
<dbReference type="SUPFAM" id="SSF53335">
    <property type="entry name" value="S-adenosyl-L-methionine-dependent methyltransferases"/>
    <property type="match status" value="2"/>
</dbReference>
<evidence type="ECO:0000256" key="5">
    <source>
        <dbReference type="ARBA" id="ARBA00022691"/>
    </source>
</evidence>
<protein>
    <recommendedName>
        <fullName evidence="2">site-specific DNA-methyltransferase (cytosine-N(4)-specific)</fullName>
        <ecNumber evidence="2">2.1.1.113</ecNumber>
    </recommendedName>
</protein>
<dbReference type="GO" id="GO:0009307">
    <property type="term" value="P:DNA restriction-modification system"/>
    <property type="evidence" value="ECO:0007669"/>
    <property type="project" value="UniProtKB-KW"/>
</dbReference>
<evidence type="ECO:0000256" key="4">
    <source>
        <dbReference type="ARBA" id="ARBA00022679"/>
    </source>
</evidence>
<proteinExistence type="inferred from homology"/>
<evidence type="ECO:0000256" key="2">
    <source>
        <dbReference type="ARBA" id="ARBA00012185"/>
    </source>
</evidence>
<comment type="similarity">
    <text evidence="1">Belongs to the N(4)/N(6)-methyltransferase family. N(4) subfamily.</text>
</comment>
<name>A0A451BI38_9GAMM</name>
<evidence type="ECO:0000256" key="1">
    <source>
        <dbReference type="ARBA" id="ARBA00010203"/>
    </source>
</evidence>
<dbReference type="EMBL" id="CAADHB010000004">
    <property type="protein sequence ID" value="VFK77953.1"/>
    <property type="molecule type" value="Genomic_DNA"/>
</dbReference>
<evidence type="ECO:0000256" key="3">
    <source>
        <dbReference type="ARBA" id="ARBA00022603"/>
    </source>
</evidence>
<gene>
    <name evidence="8" type="ORF">BECKSD772D_GA0070982_100422</name>
</gene>
<keyword evidence="5" id="KW-0949">S-adenosyl-L-methionine</keyword>
<comment type="catalytic activity">
    <reaction evidence="7">
        <text>a 2'-deoxycytidine in DNA + S-adenosyl-L-methionine = an N(4)-methyl-2'-deoxycytidine in DNA + S-adenosyl-L-homocysteine + H(+)</text>
        <dbReference type="Rhea" id="RHEA:16857"/>
        <dbReference type="Rhea" id="RHEA-COMP:11369"/>
        <dbReference type="Rhea" id="RHEA-COMP:13674"/>
        <dbReference type="ChEBI" id="CHEBI:15378"/>
        <dbReference type="ChEBI" id="CHEBI:57856"/>
        <dbReference type="ChEBI" id="CHEBI:59789"/>
        <dbReference type="ChEBI" id="CHEBI:85452"/>
        <dbReference type="ChEBI" id="CHEBI:137933"/>
        <dbReference type="EC" id="2.1.1.113"/>
    </reaction>
</comment>
<keyword evidence="6" id="KW-0680">Restriction system</keyword>
<dbReference type="Gene3D" id="3.40.50.150">
    <property type="entry name" value="Vaccinia Virus protein VP39"/>
    <property type="match status" value="2"/>
</dbReference>